<dbReference type="Proteomes" id="UP000321464">
    <property type="component" value="Unassembled WGS sequence"/>
</dbReference>
<evidence type="ECO:0000313" key="4">
    <source>
        <dbReference type="EMBL" id="GEN99320.1"/>
    </source>
</evidence>
<evidence type="ECO:0000256" key="2">
    <source>
        <dbReference type="SAM" id="SignalP"/>
    </source>
</evidence>
<dbReference type="PROSITE" id="PS51257">
    <property type="entry name" value="PROKAR_LIPOPROTEIN"/>
    <property type="match status" value="1"/>
</dbReference>
<dbReference type="InterPro" id="IPR002035">
    <property type="entry name" value="VWF_A"/>
</dbReference>
<dbReference type="PANTHER" id="PTHR47763">
    <property type="entry name" value="ALPHA-PROTEIN KINASE VWKA"/>
    <property type="match status" value="1"/>
</dbReference>
<dbReference type="SMART" id="SM00327">
    <property type="entry name" value="VWA"/>
    <property type="match status" value="1"/>
</dbReference>
<comment type="caution">
    <text evidence="4">The sequence shown here is derived from an EMBL/GenBank/DDBJ whole genome shotgun (WGS) entry which is preliminary data.</text>
</comment>
<feature type="domain" description="VWFA" evidence="3">
    <location>
        <begin position="231"/>
        <end position="426"/>
    </location>
</feature>
<dbReference type="OrthoDB" id="9805121at2"/>
<reference evidence="4 5" key="1">
    <citation type="submission" date="2019-07" db="EMBL/GenBank/DDBJ databases">
        <title>Whole genome shotgun sequence of Novosphingobium sediminis NBRC 106119.</title>
        <authorList>
            <person name="Hosoyama A."/>
            <person name="Uohara A."/>
            <person name="Ohji S."/>
            <person name="Ichikawa N."/>
        </authorList>
    </citation>
    <scope>NUCLEOTIDE SEQUENCE [LARGE SCALE GENOMIC DNA]</scope>
    <source>
        <strain evidence="4 5">NBRC 106119</strain>
    </source>
</reference>
<feature type="signal peptide" evidence="2">
    <location>
        <begin position="1"/>
        <end position="23"/>
    </location>
</feature>
<name>A0A512AHX9_9SPHN</name>
<dbReference type="SUPFAM" id="SSF53300">
    <property type="entry name" value="vWA-like"/>
    <property type="match status" value="1"/>
</dbReference>
<dbReference type="RefSeq" id="WP_147158665.1">
    <property type="nucleotide sequence ID" value="NZ_BJYR01000007.1"/>
</dbReference>
<dbReference type="CDD" id="cd00198">
    <property type="entry name" value="vWFA"/>
    <property type="match status" value="1"/>
</dbReference>
<dbReference type="InterPro" id="IPR036465">
    <property type="entry name" value="vWFA_dom_sf"/>
</dbReference>
<proteinExistence type="predicted"/>
<organism evidence="4 5">
    <name type="scientific">Novosphingobium sediminis</name>
    <dbReference type="NCBI Taxonomy" id="707214"/>
    <lineage>
        <taxon>Bacteria</taxon>
        <taxon>Pseudomonadati</taxon>
        <taxon>Pseudomonadota</taxon>
        <taxon>Alphaproteobacteria</taxon>
        <taxon>Sphingomonadales</taxon>
        <taxon>Sphingomonadaceae</taxon>
        <taxon>Novosphingobium</taxon>
    </lineage>
</organism>
<protein>
    <recommendedName>
        <fullName evidence="3">VWFA domain-containing protein</fullName>
    </recommendedName>
</protein>
<dbReference type="EMBL" id="BJYR01000007">
    <property type="protein sequence ID" value="GEN99320.1"/>
    <property type="molecule type" value="Genomic_DNA"/>
</dbReference>
<sequence length="470" mass="49604">MRRRVVARSVSTFILGGSLLALAACSEKAPEASGASHSVPLPDIAAEDAPSPAAVRAVTKKSEWNVAGVVSGKTETTLTEPVAPPPVVTEPPAMPRSSVQPQSGLLTAGDVDDLLNPVQYAAYAGRFLQASGQSLPFYDTRSRVVIRVVDARGRPVPFATTEVGRPGAPLRLVTAADGTASFYPRADRIPQQTTVSVNGSAGFARKPFALSAGRLVNVTLPGLAAAPRAMDLALVIDTTGSMGDEMEYIQAELDTIVARLKRNAGQLDLRIGVVLYRDQGDDYVVQSTPLTENIGSIRTLLARQDANGGGDAPEAMDRAVAEAGRLQWRPDAAKAVLLVTDAPPHEDAIGATLDATQVLRSRGVQIVPVAASGVEDSAQYVMRSMAALTQGRYIFLTDDSGVGNSHAEPDVACYLVTQLDTLVARVLSGIATGRRVEPQGADVIRTVGEYDRGRCHIAQQGEQGRRRQQG</sequence>
<dbReference type="AlphaFoldDB" id="A0A512AHX9"/>
<feature type="region of interest" description="Disordered" evidence="1">
    <location>
        <begin position="75"/>
        <end position="100"/>
    </location>
</feature>
<keyword evidence="5" id="KW-1185">Reference proteome</keyword>
<evidence type="ECO:0000259" key="3">
    <source>
        <dbReference type="PROSITE" id="PS50234"/>
    </source>
</evidence>
<gene>
    <name evidence="4" type="ORF">NSE01_11530</name>
</gene>
<feature type="compositionally biased region" description="Pro residues" evidence="1">
    <location>
        <begin position="82"/>
        <end position="94"/>
    </location>
</feature>
<evidence type="ECO:0000313" key="5">
    <source>
        <dbReference type="Proteomes" id="UP000321464"/>
    </source>
</evidence>
<keyword evidence="2" id="KW-0732">Signal</keyword>
<feature type="chain" id="PRO_5021755942" description="VWFA domain-containing protein" evidence="2">
    <location>
        <begin position="24"/>
        <end position="470"/>
    </location>
</feature>
<dbReference type="GO" id="GO:0004674">
    <property type="term" value="F:protein serine/threonine kinase activity"/>
    <property type="evidence" value="ECO:0007669"/>
    <property type="project" value="TreeGrafter"/>
</dbReference>
<dbReference type="PANTHER" id="PTHR47763:SF1">
    <property type="entry name" value="DUF659 DOMAIN-CONTAINING PROTEIN"/>
    <property type="match status" value="1"/>
</dbReference>
<dbReference type="PROSITE" id="PS50234">
    <property type="entry name" value="VWFA"/>
    <property type="match status" value="1"/>
</dbReference>
<dbReference type="InterPro" id="IPR052969">
    <property type="entry name" value="Thr-specific_kinase-like"/>
</dbReference>
<dbReference type="Gene3D" id="3.40.50.410">
    <property type="entry name" value="von Willebrand factor, type A domain"/>
    <property type="match status" value="1"/>
</dbReference>
<accession>A0A512AHX9</accession>
<evidence type="ECO:0000256" key="1">
    <source>
        <dbReference type="SAM" id="MobiDB-lite"/>
    </source>
</evidence>
<dbReference type="GO" id="GO:0005737">
    <property type="term" value="C:cytoplasm"/>
    <property type="evidence" value="ECO:0007669"/>
    <property type="project" value="TreeGrafter"/>
</dbReference>
<dbReference type="Pfam" id="PF00092">
    <property type="entry name" value="VWA"/>
    <property type="match status" value="1"/>
</dbReference>